<keyword evidence="1" id="KW-0812">Transmembrane</keyword>
<keyword evidence="3" id="KW-1185">Reference proteome</keyword>
<organism evidence="2 3">
    <name type="scientific">Fructilactobacillus lindneri DSM 20690 = JCM 11027</name>
    <dbReference type="NCBI Taxonomy" id="1122148"/>
    <lineage>
        <taxon>Bacteria</taxon>
        <taxon>Bacillati</taxon>
        <taxon>Bacillota</taxon>
        <taxon>Bacilli</taxon>
        <taxon>Lactobacillales</taxon>
        <taxon>Lactobacillaceae</taxon>
        <taxon>Fructilactobacillus</taxon>
    </lineage>
</organism>
<accession>A0A0R2JYU5</accession>
<reference evidence="2 3" key="1">
    <citation type="journal article" date="2015" name="Genome Announc.">
        <title>Expanding the biotechnology potential of lactobacilli through comparative genomics of 213 strains and associated genera.</title>
        <authorList>
            <person name="Sun Z."/>
            <person name="Harris H.M."/>
            <person name="McCann A."/>
            <person name="Guo C."/>
            <person name="Argimon S."/>
            <person name="Zhang W."/>
            <person name="Yang X."/>
            <person name="Jeffery I.B."/>
            <person name="Cooney J.C."/>
            <person name="Kagawa T.F."/>
            <person name="Liu W."/>
            <person name="Song Y."/>
            <person name="Salvetti E."/>
            <person name="Wrobel A."/>
            <person name="Rasinkangas P."/>
            <person name="Parkhill J."/>
            <person name="Rea M.C."/>
            <person name="O'Sullivan O."/>
            <person name="Ritari J."/>
            <person name="Douillard F.P."/>
            <person name="Paul Ross R."/>
            <person name="Yang R."/>
            <person name="Briner A.E."/>
            <person name="Felis G.E."/>
            <person name="de Vos W.M."/>
            <person name="Barrangou R."/>
            <person name="Klaenhammer T.R."/>
            <person name="Caufield P.W."/>
            <person name="Cui Y."/>
            <person name="Zhang H."/>
            <person name="O'Toole P.W."/>
        </authorList>
    </citation>
    <scope>NUCLEOTIDE SEQUENCE [LARGE SCALE GENOMIC DNA]</scope>
    <source>
        <strain evidence="2 3">DSM 20690</strain>
    </source>
</reference>
<feature type="transmembrane region" description="Helical" evidence="1">
    <location>
        <begin position="133"/>
        <end position="153"/>
    </location>
</feature>
<gene>
    <name evidence="2" type="ORF">IV52_GL000240</name>
</gene>
<dbReference type="Pfam" id="PF09819">
    <property type="entry name" value="ABC_cobalt"/>
    <property type="match status" value="1"/>
</dbReference>
<evidence type="ECO:0000256" key="1">
    <source>
        <dbReference type="SAM" id="Phobius"/>
    </source>
</evidence>
<feature type="transmembrane region" description="Helical" evidence="1">
    <location>
        <begin position="60"/>
        <end position="80"/>
    </location>
</feature>
<feature type="transmembrane region" description="Helical" evidence="1">
    <location>
        <begin position="87"/>
        <end position="113"/>
    </location>
</feature>
<dbReference type="PATRIC" id="fig|1122148.6.peg.253"/>
<proteinExistence type="predicted"/>
<dbReference type="STRING" id="53444.AYR59_01895"/>
<feature type="transmembrane region" description="Helical" evidence="1">
    <location>
        <begin position="21"/>
        <end position="40"/>
    </location>
</feature>
<keyword evidence="1" id="KW-1133">Transmembrane helix</keyword>
<dbReference type="AlphaFoldDB" id="A0A0R2JYU5"/>
<dbReference type="EMBL" id="JQBT01000024">
    <property type="protein sequence ID" value="KRN79559.1"/>
    <property type="molecule type" value="Genomic_DNA"/>
</dbReference>
<comment type="caution">
    <text evidence="2">The sequence shown here is derived from an EMBL/GenBank/DDBJ whole genome shotgun (WGS) entry which is preliminary data.</text>
</comment>
<keyword evidence="1" id="KW-0472">Membrane</keyword>
<feature type="transmembrane region" description="Helical" evidence="1">
    <location>
        <begin position="165"/>
        <end position="188"/>
    </location>
</feature>
<evidence type="ECO:0000313" key="3">
    <source>
        <dbReference type="Proteomes" id="UP000051565"/>
    </source>
</evidence>
<dbReference type="PIRSF" id="PIRSF037394">
    <property type="entry name" value="ABC_thiamine-permease_YkoE_prd"/>
    <property type="match status" value="1"/>
</dbReference>
<sequence>MGNYILLGEKNMKKWLESWHLKNIIMVTLIGVACGLVFWVMDPIYTALTAVLTPLGLAPFTNAILIGFWTMGGPLALMIIRIPGSGLLAEFFGAVVEMLLGGIWGAATLISGLIQGFGSELGFAFTGYKQYNWFGMTLSVITTTVVTFGWELIRHDYAGFSLGMITALFVVSLISVFLFSGVLTMAIAKLLERTHLIEK</sequence>
<name>A0A0R2JYU5_9LACO</name>
<dbReference type="InterPro" id="IPR017195">
    <property type="entry name" value="ABC_thiamin-permease_prd"/>
</dbReference>
<dbReference type="Proteomes" id="UP000051565">
    <property type="component" value="Unassembled WGS sequence"/>
</dbReference>
<evidence type="ECO:0000313" key="2">
    <source>
        <dbReference type="EMBL" id="KRN79559.1"/>
    </source>
</evidence>
<protein>
    <submittedName>
        <fullName evidence="2">Uncharacterized protein</fullName>
    </submittedName>
</protein>